<keyword evidence="2" id="KW-1185">Reference proteome</keyword>
<dbReference type="EMBL" id="FNOV01000003">
    <property type="protein sequence ID" value="SDX80759.1"/>
    <property type="molecule type" value="Genomic_DNA"/>
</dbReference>
<name>A0A1H3ES51_9BACT</name>
<evidence type="ECO:0000313" key="1">
    <source>
        <dbReference type="EMBL" id="SDX80759.1"/>
    </source>
</evidence>
<gene>
    <name evidence="1" type="ORF">SAMN04488069_103250</name>
</gene>
<proteinExistence type="predicted"/>
<dbReference type="AlphaFoldDB" id="A0A1H3ES51"/>
<sequence>MADKRKPVASPALLGILEQAIRPEDIDPHAEYVGKRTPKKKATSHLAGLLTGEKRITELSKLPIVGVLPFIRQFEEPIFFSRTLNLIQGQTGAHKSRMGELISAVLIAQSTPQCDTLGFHRSSELPQDYTLVYVDTERNLASEFPAAVQRIKEWAGFARTDSVPHFRCISLQGIGRAERFGALTEFLEYARLTIERHIVVVIDVLSDCVNDFNDPKDSLLLSDMLNQSINTFDVTFIGIIHENPGTTKARGHLGTEISNKSSTVMQVGYIKQAGGDATGIIELRYIKRRHGRRGLVAHARFDEVSKQLVKATPESVKEARAQRQRVATADTIPPALVKALANGPLEQGKLVTALRVELKAGEKVVRDRLKEMKGVTFEGTDGQPMCLSAIKEGRTTKYHLLPAPVECPAG</sequence>
<evidence type="ECO:0008006" key="3">
    <source>
        <dbReference type="Google" id="ProtNLM"/>
    </source>
</evidence>
<protein>
    <recommendedName>
        <fullName evidence="3">AAA domain-containing protein</fullName>
    </recommendedName>
</protein>
<evidence type="ECO:0000313" key="2">
    <source>
        <dbReference type="Proteomes" id="UP000199249"/>
    </source>
</evidence>
<dbReference type="Proteomes" id="UP000199249">
    <property type="component" value="Unassembled WGS sequence"/>
</dbReference>
<dbReference type="STRING" id="651662.SAMN04488069_103250"/>
<accession>A0A1H3ES51</accession>
<organism evidence="1 2">
    <name type="scientific">Hymenobacter psychrophilus</name>
    <dbReference type="NCBI Taxonomy" id="651662"/>
    <lineage>
        <taxon>Bacteria</taxon>
        <taxon>Pseudomonadati</taxon>
        <taxon>Bacteroidota</taxon>
        <taxon>Cytophagia</taxon>
        <taxon>Cytophagales</taxon>
        <taxon>Hymenobacteraceae</taxon>
        <taxon>Hymenobacter</taxon>
    </lineage>
</organism>
<reference evidence="2" key="1">
    <citation type="submission" date="2016-10" db="EMBL/GenBank/DDBJ databases">
        <authorList>
            <person name="Varghese N."/>
            <person name="Submissions S."/>
        </authorList>
    </citation>
    <scope>NUCLEOTIDE SEQUENCE [LARGE SCALE GENOMIC DNA]</scope>
    <source>
        <strain evidence="2">CGMCC 1.8975</strain>
    </source>
</reference>